<dbReference type="InterPro" id="IPR029058">
    <property type="entry name" value="AB_hydrolase_fold"/>
</dbReference>
<protein>
    <submittedName>
        <fullName evidence="3">Alpha/beta hydrolase</fullName>
    </submittedName>
</protein>
<feature type="domain" description="Serine aminopeptidase S33" evidence="2">
    <location>
        <begin position="53"/>
        <end position="225"/>
    </location>
</feature>
<dbReference type="Gene3D" id="3.40.50.1820">
    <property type="entry name" value="alpha/beta hydrolase"/>
    <property type="match status" value="1"/>
</dbReference>
<dbReference type="GO" id="GO:0016020">
    <property type="term" value="C:membrane"/>
    <property type="evidence" value="ECO:0007669"/>
    <property type="project" value="TreeGrafter"/>
</dbReference>
<dbReference type="InterPro" id="IPR050266">
    <property type="entry name" value="AB_hydrolase_sf"/>
</dbReference>
<accession>A0A6G4A3U6</accession>
<dbReference type="EMBL" id="JAAIKC010000009">
    <property type="protein sequence ID" value="NEW08491.1"/>
    <property type="molecule type" value="Genomic_DNA"/>
</dbReference>
<reference evidence="3" key="1">
    <citation type="submission" date="2020-02" db="EMBL/GenBank/DDBJ databases">
        <authorList>
            <person name="Shen X.-R."/>
            <person name="Zhang Y.-X."/>
        </authorList>
    </citation>
    <scope>NUCLEOTIDE SEQUENCE</scope>
    <source>
        <strain evidence="3">SYP-B3998</strain>
    </source>
</reference>
<keyword evidence="1 3" id="KW-0378">Hydrolase</keyword>
<name>A0A6G4A3U6_9BACL</name>
<dbReference type="GO" id="GO:0016787">
    <property type="term" value="F:hydrolase activity"/>
    <property type="evidence" value="ECO:0007669"/>
    <property type="project" value="UniProtKB-KW"/>
</dbReference>
<dbReference type="PANTHER" id="PTHR43798:SF31">
    <property type="entry name" value="AB HYDROLASE SUPERFAMILY PROTEIN YCLE"/>
    <property type="match status" value="1"/>
</dbReference>
<evidence type="ECO:0000259" key="2">
    <source>
        <dbReference type="Pfam" id="PF12146"/>
    </source>
</evidence>
<dbReference type="Pfam" id="PF12146">
    <property type="entry name" value="Hydrolase_4"/>
    <property type="match status" value="1"/>
</dbReference>
<gene>
    <name evidence="3" type="ORF">GK047_21060</name>
</gene>
<dbReference type="SUPFAM" id="SSF53474">
    <property type="entry name" value="alpha/beta-Hydrolases"/>
    <property type="match status" value="1"/>
</dbReference>
<proteinExistence type="predicted"/>
<sequence length="303" mass="34473">MGEDELHLSEESILPYAYVNGTTLNYNISGEGMPIVFIHPPLLTSQTFAYQHERLCKEYQVITFDIRGHGRSEATVRAFSYSLIVEDIRQLLDFLGIERAFLCGYSTGGSIVLEALLNEPKRFLGGIVVSGMSELSDVYNKSLIWLASQMAGSRLFHKLLVKAITYGNADKQATFQHLYEDSLMDADRTVSSYYRCSQTYNCTSRLGRIQTPILLIYGEKDRRFTRYANLLHSGLPHSSLYFIKDAQHQIPTKEAERMNGLIHLWIESLDEPQTERLQLDLEIAKKLNPALYVQSELENSTSL</sequence>
<dbReference type="PANTHER" id="PTHR43798">
    <property type="entry name" value="MONOACYLGLYCEROL LIPASE"/>
    <property type="match status" value="1"/>
</dbReference>
<organism evidence="3">
    <name type="scientific">Paenibacillus sp. SYP-B3998</name>
    <dbReference type="NCBI Taxonomy" id="2678564"/>
    <lineage>
        <taxon>Bacteria</taxon>
        <taxon>Bacillati</taxon>
        <taxon>Bacillota</taxon>
        <taxon>Bacilli</taxon>
        <taxon>Bacillales</taxon>
        <taxon>Paenibacillaceae</taxon>
        <taxon>Paenibacillus</taxon>
    </lineage>
</organism>
<comment type="caution">
    <text evidence="3">The sequence shown here is derived from an EMBL/GenBank/DDBJ whole genome shotgun (WGS) entry which is preliminary data.</text>
</comment>
<dbReference type="AlphaFoldDB" id="A0A6G4A3U6"/>
<dbReference type="InterPro" id="IPR022742">
    <property type="entry name" value="Hydrolase_4"/>
</dbReference>
<evidence type="ECO:0000256" key="1">
    <source>
        <dbReference type="ARBA" id="ARBA00022801"/>
    </source>
</evidence>
<evidence type="ECO:0000313" key="3">
    <source>
        <dbReference type="EMBL" id="NEW08491.1"/>
    </source>
</evidence>